<proteinExistence type="inferred from homology"/>
<evidence type="ECO:0000256" key="1">
    <source>
        <dbReference type="ARBA" id="ARBA00007150"/>
    </source>
</evidence>
<keyword evidence="4 7" id="KW-0812">Transmembrane</keyword>
<comment type="subcellular location">
    <subcellularLocation>
        <location evidence="7">Cell membrane</location>
        <topology evidence="7">Multi-pass membrane protein</topology>
    </subcellularLocation>
</comment>
<dbReference type="PROSITE" id="PS01311">
    <property type="entry name" value="LGT"/>
    <property type="match status" value="1"/>
</dbReference>
<feature type="transmembrane region" description="Helical" evidence="7">
    <location>
        <begin position="103"/>
        <end position="125"/>
    </location>
</feature>
<gene>
    <name evidence="8" type="primary">lgt1</name>
    <name evidence="7" type="synonym">lgt</name>
    <name evidence="8" type="ORF">GCM10011509_23860</name>
</gene>
<dbReference type="EMBL" id="BMLB01000005">
    <property type="protein sequence ID" value="GGK74463.1"/>
    <property type="molecule type" value="Genomic_DNA"/>
</dbReference>
<keyword evidence="5 7" id="KW-1133">Transmembrane helix</keyword>
<evidence type="ECO:0000313" key="8">
    <source>
        <dbReference type="EMBL" id="GGK74463.1"/>
    </source>
</evidence>
<dbReference type="EC" id="2.5.1.145" evidence="7"/>
<feature type="transmembrane region" description="Helical" evidence="7">
    <location>
        <begin position="62"/>
        <end position="83"/>
    </location>
</feature>
<dbReference type="NCBIfam" id="TIGR00544">
    <property type="entry name" value="lgt"/>
    <property type="match status" value="1"/>
</dbReference>
<dbReference type="PANTHER" id="PTHR30589">
    <property type="entry name" value="PROLIPOPROTEIN DIACYLGLYCERYL TRANSFERASE"/>
    <property type="match status" value="1"/>
</dbReference>
<feature type="binding site" evidence="7">
    <location>
        <position position="151"/>
    </location>
    <ligand>
        <name>a 1,2-diacyl-sn-glycero-3-phospho-(1'-sn-glycerol)</name>
        <dbReference type="ChEBI" id="CHEBI:64716"/>
    </ligand>
</feature>
<sequence>MLPGGVALPTALVTAIPSPEQSVWWLGPLPVRGYALSILLGIFAALWLTSHRSRARGGTGQEIYDIAVPTIVLGILGGRIYHVVSSPWPYFGEDGNIWDAFKIWEGGLGIWGAVALGALGAWWAARRRGLSFLDLGDAMVPGLLVAQALGRWGNWFNNELYGGPSDAPWAVQIHRMSGGEAVRDPSGEAVVLGTFQPTFLYESLWCLIVAVVILLLDRRLRFARGQVLALYLMGYTLGRFFFEIMRTDPAQLVLGQRVNVWVSVAIFGLGVALYVWRGRVGDYPARGALRPEGAPAAS</sequence>
<evidence type="ECO:0000256" key="2">
    <source>
        <dbReference type="ARBA" id="ARBA00022475"/>
    </source>
</evidence>
<accession>A0ABQ2FAG1</accession>
<dbReference type="Proteomes" id="UP000662111">
    <property type="component" value="Unassembled WGS sequence"/>
</dbReference>
<keyword evidence="2 7" id="KW-1003">Cell membrane</keyword>
<evidence type="ECO:0000256" key="7">
    <source>
        <dbReference type="HAMAP-Rule" id="MF_01147"/>
    </source>
</evidence>
<dbReference type="RefSeq" id="WP_022921860.1">
    <property type="nucleotide sequence ID" value="NZ_BMLB01000005.1"/>
</dbReference>
<dbReference type="Pfam" id="PF01790">
    <property type="entry name" value="LGT"/>
    <property type="match status" value="1"/>
</dbReference>
<evidence type="ECO:0000256" key="6">
    <source>
        <dbReference type="ARBA" id="ARBA00023136"/>
    </source>
</evidence>
<dbReference type="PANTHER" id="PTHR30589:SF0">
    <property type="entry name" value="PHOSPHATIDYLGLYCEROL--PROLIPOPROTEIN DIACYLGLYCERYL TRANSFERASE"/>
    <property type="match status" value="1"/>
</dbReference>
<dbReference type="HAMAP" id="MF_01147">
    <property type="entry name" value="Lgt"/>
    <property type="match status" value="1"/>
</dbReference>
<evidence type="ECO:0000313" key="9">
    <source>
        <dbReference type="Proteomes" id="UP000662111"/>
    </source>
</evidence>
<feature type="transmembrane region" description="Helical" evidence="7">
    <location>
        <begin position="228"/>
        <end position="246"/>
    </location>
</feature>
<protein>
    <recommendedName>
        <fullName evidence="7">Phosphatidylglycerol--prolipoprotein diacylglyceryl transferase</fullName>
        <ecNumber evidence="7">2.5.1.145</ecNumber>
    </recommendedName>
</protein>
<organism evidence="8 9">
    <name type="scientific">Ornithinimicrobium pekingense</name>
    <dbReference type="NCBI Taxonomy" id="384677"/>
    <lineage>
        <taxon>Bacteria</taxon>
        <taxon>Bacillati</taxon>
        <taxon>Actinomycetota</taxon>
        <taxon>Actinomycetes</taxon>
        <taxon>Micrococcales</taxon>
        <taxon>Ornithinimicrobiaceae</taxon>
        <taxon>Ornithinimicrobium</taxon>
    </lineage>
</organism>
<evidence type="ECO:0000256" key="4">
    <source>
        <dbReference type="ARBA" id="ARBA00022692"/>
    </source>
</evidence>
<comment type="caution">
    <text evidence="8">The sequence shown here is derived from an EMBL/GenBank/DDBJ whole genome shotgun (WGS) entry which is preliminary data.</text>
</comment>
<comment type="catalytic activity">
    <reaction evidence="7">
        <text>L-cysteinyl-[prolipoprotein] + a 1,2-diacyl-sn-glycero-3-phospho-(1'-sn-glycerol) = an S-1,2-diacyl-sn-glyceryl-L-cysteinyl-[prolipoprotein] + sn-glycerol 1-phosphate + H(+)</text>
        <dbReference type="Rhea" id="RHEA:56712"/>
        <dbReference type="Rhea" id="RHEA-COMP:14679"/>
        <dbReference type="Rhea" id="RHEA-COMP:14680"/>
        <dbReference type="ChEBI" id="CHEBI:15378"/>
        <dbReference type="ChEBI" id="CHEBI:29950"/>
        <dbReference type="ChEBI" id="CHEBI:57685"/>
        <dbReference type="ChEBI" id="CHEBI:64716"/>
        <dbReference type="ChEBI" id="CHEBI:140658"/>
        <dbReference type="EC" id="2.5.1.145"/>
    </reaction>
</comment>
<feature type="transmembrane region" description="Helical" evidence="7">
    <location>
        <begin position="199"/>
        <end position="216"/>
    </location>
</feature>
<dbReference type="GO" id="GO:0016740">
    <property type="term" value="F:transferase activity"/>
    <property type="evidence" value="ECO:0007669"/>
    <property type="project" value="UniProtKB-KW"/>
</dbReference>
<keyword evidence="9" id="KW-1185">Reference proteome</keyword>
<feature type="transmembrane region" description="Helical" evidence="7">
    <location>
        <begin position="31"/>
        <end position="50"/>
    </location>
</feature>
<evidence type="ECO:0000256" key="3">
    <source>
        <dbReference type="ARBA" id="ARBA00022679"/>
    </source>
</evidence>
<dbReference type="InterPro" id="IPR001640">
    <property type="entry name" value="Lgt"/>
</dbReference>
<comment type="similarity">
    <text evidence="1 7">Belongs to the Lgt family.</text>
</comment>
<reference evidence="9" key="1">
    <citation type="journal article" date="2019" name="Int. J. Syst. Evol. Microbiol.">
        <title>The Global Catalogue of Microorganisms (GCM) 10K type strain sequencing project: providing services to taxonomists for standard genome sequencing and annotation.</title>
        <authorList>
            <consortium name="The Broad Institute Genomics Platform"/>
            <consortium name="The Broad Institute Genome Sequencing Center for Infectious Disease"/>
            <person name="Wu L."/>
            <person name="Ma J."/>
        </authorList>
    </citation>
    <scope>NUCLEOTIDE SEQUENCE [LARGE SCALE GENOMIC DNA]</scope>
    <source>
        <strain evidence="9">CGMCC 1.5362</strain>
    </source>
</reference>
<comment type="function">
    <text evidence="7">Catalyzes the transfer of the diacylglyceryl group from phosphatidylglycerol to the sulfhydryl group of the N-terminal cysteine of a prolipoprotein, the first step in the formation of mature lipoproteins.</text>
</comment>
<name>A0ABQ2FAG1_9MICO</name>
<evidence type="ECO:0000256" key="5">
    <source>
        <dbReference type="ARBA" id="ARBA00022989"/>
    </source>
</evidence>
<keyword evidence="3 7" id="KW-0808">Transferase</keyword>
<keyword evidence="6 7" id="KW-0472">Membrane</keyword>
<comment type="pathway">
    <text evidence="7">Protein modification; lipoprotein biosynthesis (diacylglyceryl transfer).</text>
</comment>
<feature type="transmembrane region" description="Helical" evidence="7">
    <location>
        <begin position="132"/>
        <end position="150"/>
    </location>
</feature>
<feature type="transmembrane region" description="Helical" evidence="7">
    <location>
        <begin position="258"/>
        <end position="276"/>
    </location>
</feature>